<dbReference type="InterPro" id="IPR051016">
    <property type="entry name" value="Diverse_Substrate_AcTransf"/>
</dbReference>
<dbReference type="PROSITE" id="PS51186">
    <property type="entry name" value="GNAT"/>
    <property type="match status" value="1"/>
</dbReference>
<dbReference type="GO" id="GO:0016746">
    <property type="term" value="F:acyltransferase activity"/>
    <property type="evidence" value="ECO:0007669"/>
    <property type="project" value="UniProtKB-KW"/>
</dbReference>
<comment type="caution">
    <text evidence="4">The sequence shown here is derived from an EMBL/GenBank/DDBJ whole genome shotgun (WGS) entry which is preliminary data.</text>
</comment>
<name>A0ABV9LVI8_9ALTE</name>
<dbReference type="EC" id="2.3.-.-" evidence="4"/>
<dbReference type="CDD" id="cd04301">
    <property type="entry name" value="NAT_SF"/>
    <property type="match status" value="1"/>
</dbReference>
<evidence type="ECO:0000313" key="4">
    <source>
        <dbReference type="EMBL" id="MFC4700209.1"/>
    </source>
</evidence>
<feature type="domain" description="N-acetyltransferase" evidence="3">
    <location>
        <begin position="3"/>
        <end position="151"/>
    </location>
</feature>
<reference evidence="5" key="1">
    <citation type="journal article" date="2019" name="Int. J. Syst. Evol. Microbiol.">
        <title>The Global Catalogue of Microorganisms (GCM) 10K type strain sequencing project: providing services to taxonomists for standard genome sequencing and annotation.</title>
        <authorList>
            <consortium name="The Broad Institute Genomics Platform"/>
            <consortium name="The Broad Institute Genome Sequencing Center for Infectious Disease"/>
            <person name="Wu L."/>
            <person name="Ma J."/>
        </authorList>
    </citation>
    <scope>NUCLEOTIDE SEQUENCE [LARGE SCALE GENOMIC DNA]</scope>
    <source>
        <strain evidence="5">KACC 12507</strain>
    </source>
</reference>
<dbReference type="SUPFAM" id="SSF55729">
    <property type="entry name" value="Acyl-CoA N-acyltransferases (Nat)"/>
    <property type="match status" value="1"/>
</dbReference>
<evidence type="ECO:0000256" key="1">
    <source>
        <dbReference type="ARBA" id="ARBA00022679"/>
    </source>
</evidence>
<proteinExistence type="predicted"/>
<dbReference type="InterPro" id="IPR000182">
    <property type="entry name" value="GNAT_dom"/>
</dbReference>
<dbReference type="PANTHER" id="PTHR10545:SF29">
    <property type="entry name" value="GH14572P-RELATED"/>
    <property type="match status" value="1"/>
</dbReference>
<gene>
    <name evidence="4" type="ORF">ACFO4O_08585</name>
</gene>
<keyword evidence="5" id="KW-1185">Reference proteome</keyword>
<dbReference type="PANTHER" id="PTHR10545">
    <property type="entry name" value="DIAMINE N-ACETYLTRANSFERASE"/>
    <property type="match status" value="1"/>
</dbReference>
<evidence type="ECO:0000313" key="5">
    <source>
        <dbReference type="Proteomes" id="UP001595897"/>
    </source>
</evidence>
<keyword evidence="1 4" id="KW-0808">Transferase</keyword>
<dbReference type="Pfam" id="PF00583">
    <property type="entry name" value="Acetyltransf_1"/>
    <property type="match status" value="1"/>
</dbReference>
<dbReference type="Proteomes" id="UP001595897">
    <property type="component" value="Unassembled WGS sequence"/>
</dbReference>
<dbReference type="EMBL" id="JBHSGU010000002">
    <property type="protein sequence ID" value="MFC4700209.1"/>
    <property type="molecule type" value="Genomic_DNA"/>
</dbReference>
<sequence>MSVTISKANSNDIPIIINLMQEHARYEKAEFLTENLHDRLVDELDCPDPRSLIFIARNKSMPAGYCALNREFSAWKCKEYMHMDCLYVTEQMRGRKIGLQLLNVAIQTATDQGLGELQWQTPLWNTKAIHFYQGLGASCSEKLRFTYNLSG</sequence>
<keyword evidence="2 4" id="KW-0012">Acyltransferase</keyword>
<organism evidence="4 5">
    <name type="scientific">Glaciecola siphonariae</name>
    <dbReference type="NCBI Taxonomy" id="521012"/>
    <lineage>
        <taxon>Bacteria</taxon>
        <taxon>Pseudomonadati</taxon>
        <taxon>Pseudomonadota</taxon>
        <taxon>Gammaproteobacteria</taxon>
        <taxon>Alteromonadales</taxon>
        <taxon>Alteromonadaceae</taxon>
        <taxon>Glaciecola</taxon>
    </lineage>
</organism>
<accession>A0ABV9LVI8</accession>
<dbReference type="RefSeq" id="WP_382407431.1">
    <property type="nucleotide sequence ID" value="NZ_JBHSGU010000002.1"/>
</dbReference>
<protein>
    <submittedName>
        <fullName evidence="4">GNAT family N-acetyltransferase</fullName>
        <ecNumber evidence="4">2.3.-.-</ecNumber>
    </submittedName>
</protein>
<evidence type="ECO:0000256" key="2">
    <source>
        <dbReference type="ARBA" id="ARBA00023315"/>
    </source>
</evidence>
<evidence type="ECO:0000259" key="3">
    <source>
        <dbReference type="PROSITE" id="PS51186"/>
    </source>
</evidence>
<dbReference type="InterPro" id="IPR016181">
    <property type="entry name" value="Acyl_CoA_acyltransferase"/>
</dbReference>
<dbReference type="Gene3D" id="3.40.630.30">
    <property type="match status" value="1"/>
</dbReference>